<proteinExistence type="predicted"/>
<dbReference type="AlphaFoldDB" id="A0A9D1X711"/>
<dbReference type="Proteomes" id="UP000886740">
    <property type="component" value="Unassembled WGS sequence"/>
</dbReference>
<organism evidence="1 2">
    <name type="scientific">Candidatus Parabacteroides intestinipullorum</name>
    <dbReference type="NCBI Taxonomy" id="2838723"/>
    <lineage>
        <taxon>Bacteria</taxon>
        <taxon>Pseudomonadati</taxon>
        <taxon>Bacteroidota</taxon>
        <taxon>Bacteroidia</taxon>
        <taxon>Bacteroidales</taxon>
        <taxon>Tannerellaceae</taxon>
        <taxon>Parabacteroides</taxon>
    </lineage>
</organism>
<name>A0A9D1X711_9BACT</name>
<sequence length="210" mass="24911">MSEPITPQLIKLALCMSRSNLVRRVYLLFKILNGYDIKLQIRSIEGYLKTNLTYEQAETIAYSYERLTGISCKPEMLLFDKNALADKLIDLHMDYQKFLETTDSTILSFVEAYFRYLYYDLKVQNVTALLHSMHAFFKYATGDFDKQQLKQHIVKIDLREKKATPIDSMYYRHDFLLLEEAFFKICMKKYARMQKRDPSLKNSFTLNIEI</sequence>
<protein>
    <submittedName>
        <fullName evidence="1">Uncharacterized protein</fullName>
    </submittedName>
</protein>
<accession>A0A9D1X711</accession>
<gene>
    <name evidence="1" type="ORF">H9977_01295</name>
</gene>
<dbReference type="EMBL" id="DXEL01000013">
    <property type="protein sequence ID" value="HIX73681.1"/>
    <property type="molecule type" value="Genomic_DNA"/>
</dbReference>
<comment type="caution">
    <text evidence="1">The sequence shown here is derived from an EMBL/GenBank/DDBJ whole genome shotgun (WGS) entry which is preliminary data.</text>
</comment>
<reference evidence="1" key="1">
    <citation type="journal article" date="2021" name="PeerJ">
        <title>Extensive microbial diversity within the chicken gut microbiome revealed by metagenomics and culture.</title>
        <authorList>
            <person name="Gilroy R."/>
            <person name="Ravi A."/>
            <person name="Getino M."/>
            <person name="Pursley I."/>
            <person name="Horton D.L."/>
            <person name="Alikhan N.F."/>
            <person name="Baker D."/>
            <person name="Gharbi K."/>
            <person name="Hall N."/>
            <person name="Watson M."/>
            <person name="Adriaenssens E.M."/>
            <person name="Foster-Nyarko E."/>
            <person name="Jarju S."/>
            <person name="Secka A."/>
            <person name="Antonio M."/>
            <person name="Oren A."/>
            <person name="Chaudhuri R.R."/>
            <person name="La Ragione R."/>
            <person name="Hildebrand F."/>
            <person name="Pallen M.J."/>
        </authorList>
    </citation>
    <scope>NUCLEOTIDE SEQUENCE</scope>
    <source>
        <strain evidence="1">ChiGjej6B6-14162</strain>
    </source>
</reference>
<evidence type="ECO:0000313" key="1">
    <source>
        <dbReference type="EMBL" id="HIX73681.1"/>
    </source>
</evidence>
<reference evidence="1" key="2">
    <citation type="submission" date="2021-04" db="EMBL/GenBank/DDBJ databases">
        <authorList>
            <person name="Gilroy R."/>
        </authorList>
    </citation>
    <scope>NUCLEOTIDE SEQUENCE</scope>
    <source>
        <strain evidence="1">ChiGjej6B6-14162</strain>
    </source>
</reference>
<evidence type="ECO:0000313" key="2">
    <source>
        <dbReference type="Proteomes" id="UP000886740"/>
    </source>
</evidence>